<dbReference type="InterPro" id="IPR050767">
    <property type="entry name" value="Sel1_AlgK"/>
</dbReference>
<keyword evidence="5" id="KW-1185">Reference proteome</keyword>
<gene>
    <name evidence="4" type="primary">ybeT</name>
    <name evidence="4" type="ORF">SNAT2548_LOCUS3741</name>
</gene>
<feature type="domain" description="Tubby C-terminal" evidence="3">
    <location>
        <begin position="20"/>
        <end position="102"/>
    </location>
</feature>
<dbReference type="Gene3D" id="1.25.40.10">
    <property type="entry name" value="Tetratricopeptide repeat domain"/>
    <property type="match status" value="1"/>
</dbReference>
<dbReference type="Pfam" id="PF01167">
    <property type="entry name" value="Tub"/>
    <property type="match status" value="1"/>
</dbReference>
<name>A0A812IAF9_9DINO</name>
<protein>
    <submittedName>
        <fullName evidence="4">YbeT protein</fullName>
    </submittedName>
</protein>
<dbReference type="Pfam" id="PF08238">
    <property type="entry name" value="Sel1"/>
    <property type="match status" value="3"/>
</dbReference>
<sequence length="386" mass="42293">MQRCQACQYLPPHLSCTAHGKQQVAVIKHRQAAVGEGISNIMEVRIPGLYQNDTSVLWCPMLGMPDLADAEVSNEMQELITRKPVWNEQVQSLVLDFKGRVALSKRPVCDVFICPRKWMDRELDGQTTQLQSKTGIVVVKHKLADISQLNDITLAAGIWHAQSVCVTLLRRGKQGKARKEDQSERRQEESRADEESVLVDKKADVGQQSHQPGKAQNRKAGGLLLLCVTSTCAILCPCICSEVQVCKMPMRSFVLATAMNAACTAAKSISRSGLNGQRPKDAKEALHWYTLAAESGNAEAQNALALMLEDGADGVDQDLAAALRWHLAAAEKGNAVSQYCAACLLSRSGDVEATHKWLQLSADQGFRPAEQVLEEAELMPRDLPSQ</sequence>
<dbReference type="SUPFAM" id="SSF54518">
    <property type="entry name" value="Tubby C-terminal domain-like"/>
    <property type="match status" value="1"/>
</dbReference>
<dbReference type="EMBL" id="CAJNDS010000227">
    <property type="protein sequence ID" value="CAE7031026.1"/>
    <property type="molecule type" value="Genomic_DNA"/>
</dbReference>
<evidence type="ECO:0000313" key="4">
    <source>
        <dbReference type="EMBL" id="CAE7031026.1"/>
    </source>
</evidence>
<dbReference type="SUPFAM" id="SSF81901">
    <property type="entry name" value="HCP-like"/>
    <property type="match status" value="1"/>
</dbReference>
<comment type="similarity">
    <text evidence="1">Belongs to the sel-1 family.</text>
</comment>
<evidence type="ECO:0000259" key="3">
    <source>
        <dbReference type="Pfam" id="PF01167"/>
    </source>
</evidence>
<evidence type="ECO:0000256" key="1">
    <source>
        <dbReference type="ARBA" id="ARBA00038101"/>
    </source>
</evidence>
<dbReference type="InterPro" id="IPR011990">
    <property type="entry name" value="TPR-like_helical_dom_sf"/>
</dbReference>
<dbReference type="InterPro" id="IPR025659">
    <property type="entry name" value="Tubby-like_C"/>
</dbReference>
<dbReference type="InterPro" id="IPR000007">
    <property type="entry name" value="Tubby_C"/>
</dbReference>
<dbReference type="AlphaFoldDB" id="A0A812IAF9"/>
<evidence type="ECO:0000313" key="5">
    <source>
        <dbReference type="Proteomes" id="UP000604046"/>
    </source>
</evidence>
<feature type="non-terminal residue" evidence="4">
    <location>
        <position position="1"/>
    </location>
</feature>
<reference evidence="4" key="1">
    <citation type="submission" date="2021-02" db="EMBL/GenBank/DDBJ databases">
        <authorList>
            <person name="Dougan E. K."/>
            <person name="Rhodes N."/>
            <person name="Thang M."/>
            <person name="Chan C."/>
        </authorList>
    </citation>
    <scope>NUCLEOTIDE SEQUENCE</scope>
</reference>
<dbReference type="PANTHER" id="PTHR11102">
    <property type="entry name" value="SEL-1-LIKE PROTEIN"/>
    <property type="match status" value="1"/>
</dbReference>
<accession>A0A812IAF9</accession>
<organism evidence="4 5">
    <name type="scientific">Symbiodinium natans</name>
    <dbReference type="NCBI Taxonomy" id="878477"/>
    <lineage>
        <taxon>Eukaryota</taxon>
        <taxon>Sar</taxon>
        <taxon>Alveolata</taxon>
        <taxon>Dinophyceae</taxon>
        <taxon>Suessiales</taxon>
        <taxon>Symbiodiniaceae</taxon>
        <taxon>Symbiodinium</taxon>
    </lineage>
</organism>
<dbReference type="OrthoDB" id="8775810at2759"/>
<dbReference type="Proteomes" id="UP000604046">
    <property type="component" value="Unassembled WGS sequence"/>
</dbReference>
<evidence type="ECO:0000256" key="2">
    <source>
        <dbReference type="SAM" id="MobiDB-lite"/>
    </source>
</evidence>
<dbReference type="SMART" id="SM00671">
    <property type="entry name" value="SEL1"/>
    <property type="match status" value="3"/>
</dbReference>
<dbReference type="Gene3D" id="3.20.90.10">
    <property type="entry name" value="Tubby Protein, Chain A"/>
    <property type="match status" value="1"/>
</dbReference>
<dbReference type="InterPro" id="IPR006597">
    <property type="entry name" value="Sel1-like"/>
</dbReference>
<feature type="compositionally biased region" description="Basic and acidic residues" evidence="2">
    <location>
        <begin position="177"/>
        <end position="204"/>
    </location>
</feature>
<comment type="caution">
    <text evidence="4">The sequence shown here is derived from an EMBL/GenBank/DDBJ whole genome shotgun (WGS) entry which is preliminary data.</text>
</comment>
<proteinExistence type="inferred from homology"/>
<dbReference type="PANTHER" id="PTHR11102:SF160">
    <property type="entry name" value="ERAD-ASSOCIATED E3 UBIQUITIN-PROTEIN LIGASE COMPONENT HRD3"/>
    <property type="match status" value="1"/>
</dbReference>
<feature type="region of interest" description="Disordered" evidence="2">
    <location>
        <begin position="176"/>
        <end position="215"/>
    </location>
</feature>